<keyword evidence="3" id="KW-1185">Reference proteome</keyword>
<evidence type="ECO:0000313" key="3">
    <source>
        <dbReference type="Proteomes" id="UP000614601"/>
    </source>
</evidence>
<gene>
    <name evidence="2" type="ORF">BOKJ2_LOCUS14082</name>
</gene>
<sequence>MKCSILILITCFCCGAYGTRRPALGRLCDEFDGTMISPVKSQMHKLSDLCVVDITGRKTDCTLAYPVEMGYIATDLVTKDEQKMVEKRLGKPAKGFKRCYIRIFDSTVMQIYMF</sequence>
<name>A0A811LRP3_9BILA</name>
<reference evidence="2" key="1">
    <citation type="submission" date="2020-09" db="EMBL/GenBank/DDBJ databases">
        <authorList>
            <person name="Kikuchi T."/>
        </authorList>
    </citation>
    <scope>NUCLEOTIDE SEQUENCE</scope>
    <source>
        <strain evidence="2">SH1</strain>
    </source>
</reference>
<evidence type="ECO:0000256" key="1">
    <source>
        <dbReference type="SAM" id="SignalP"/>
    </source>
</evidence>
<dbReference type="EMBL" id="CAJFDH010000006">
    <property type="protein sequence ID" value="CAD5230331.1"/>
    <property type="molecule type" value="Genomic_DNA"/>
</dbReference>
<evidence type="ECO:0000313" key="2">
    <source>
        <dbReference type="EMBL" id="CAD5230331.1"/>
    </source>
</evidence>
<feature type="chain" id="PRO_5036221505" evidence="1">
    <location>
        <begin position="19"/>
        <end position="114"/>
    </location>
</feature>
<dbReference type="EMBL" id="CAJFCW020000006">
    <property type="protein sequence ID" value="CAG9127701.1"/>
    <property type="molecule type" value="Genomic_DNA"/>
</dbReference>
<organism evidence="2 3">
    <name type="scientific">Bursaphelenchus okinawaensis</name>
    <dbReference type="NCBI Taxonomy" id="465554"/>
    <lineage>
        <taxon>Eukaryota</taxon>
        <taxon>Metazoa</taxon>
        <taxon>Ecdysozoa</taxon>
        <taxon>Nematoda</taxon>
        <taxon>Chromadorea</taxon>
        <taxon>Rhabditida</taxon>
        <taxon>Tylenchina</taxon>
        <taxon>Tylenchomorpha</taxon>
        <taxon>Aphelenchoidea</taxon>
        <taxon>Aphelenchoididae</taxon>
        <taxon>Bursaphelenchus</taxon>
    </lineage>
</organism>
<keyword evidence="1" id="KW-0732">Signal</keyword>
<proteinExistence type="predicted"/>
<dbReference type="Proteomes" id="UP000614601">
    <property type="component" value="Unassembled WGS sequence"/>
</dbReference>
<comment type="caution">
    <text evidence="2">The sequence shown here is derived from an EMBL/GenBank/DDBJ whole genome shotgun (WGS) entry which is preliminary data.</text>
</comment>
<dbReference type="OrthoDB" id="10301230at2759"/>
<protein>
    <submittedName>
        <fullName evidence="2">Uncharacterized protein</fullName>
    </submittedName>
</protein>
<dbReference type="AlphaFoldDB" id="A0A811LRP3"/>
<feature type="signal peptide" evidence="1">
    <location>
        <begin position="1"/>
        <end position="18"/>
    </location>
</feature>
<accession>A0A811LRP3</accession>
<dbReference type="Proteomes" id="UP000783686">
    <property type="component" value="Unassembled WGS sequence"/>
</dbReference>